<keyword evidence="3 7" id="KW-0808">Transferase</keyword>
<evidence type="ECO:0000313" key="9">
    <source>
        <dbReference type="EMBL" id="KDO55626.1"/>
    </source>
</evidence>
<dbReference type="InterPro" id="IPR033690">
    <property type="entry name" value="Adenylat_kinase_CS"/>
</dbReference>
<evidence type="ECO:0000256" key="1">
    <source>
        <dbReference type="ARBA" id="ARBA00007220"/>
    </source>
</evidence>
<dbReference type="GO" id="GO:0004017">
    <property type="term" value="F:AMP kinase activity"/>
    <property type="evidence" value="ECO:0007669"/>
    <property type="project" value="UniProtKB-EC"/>
</dbReference>
<dbReference type="Pfam" id="PF00406">
    <property type="entry name" value="ADK"/>
    <property type="match status" value="1"/>
</dbReference>
<evidence type="ECO:0000256" key="2">
    <source>
        <dbReference type="ARBA" id="ARBA00012955"/>
    </source>
</evidence>
<keyword evidence="4" id="KW-0547">Nucleotide-binding</keyword>
<keyword evidence="5 7" id="KW-0418">Kinase</keyword>
<dbReference type="SUPFAM" id="SSF52540">
    <property type="entry name" value="P-loop containing nucleoside triphosphate hydrolases"/>
    <property type="match status" value="1"/>
</dbReference>
<evidence type="ECO:0000256" key="8">
    <source>
        <dbReference type="SAM" id="Phobius"/>
    </source>
</evidence>
<dbReference type="Gene3D" id="3.40.50.300">
    <property type="entry name" value="P-loop containing nucleotide triphosphate hydrolases"/>
    <property type="match status" value="1"/>
</dbReference>
<keyword evidence="8" id="KW-0472">Membrane</keyword>
<keyword evidence="10" id="KW-1185">Reference proteome</keyword>
<evidence type="ECO:0000256" key="7">
    <source>
        <dbReference type="RuleBase" id="RU003330"/>
    </source>
</evidence>
<keyword evidence="8" id="KW-1133">Transmembrane helix</keyword>
<dbReference type="EMBL" id="KK784982">
    <property type="protein sequence ID" value="KDO55627.1"/>
    <property type="molecule type" value="Genomic_DNA"/>
</dbReference>
<comment type="similarity">
    <text evidence="1 7">Belongs to the adenylate kinase family.</text>
</comment>
<feature type="transmembrane region" description="Helical" evidence="8">
    <location>
        <begin position="163"/>
        <end position="188"/>
    </location>
</feature>
<dbReference type="InterPro" id="IPR027417">
    <property type="entry name" value="P-loop_NTPase"/>
</dbReference>
<dbReference type="CDD" id="cd01428">
    <property type="entry name" value="ADK"/>
    <property type="match status" value="1"/>
</dbReference>
<dbReference type="PANTHER" id="PTHR23359">
    <property type="entry name" value="NUCLEOTIDE KINASE"/>
    <property type="match status" value="1"/>
</dbReference>
<reference evidence="9 10" key="1">
    <citation type="submission" date="2014-04" db="EMBL/GenBank/DDBJ databases">
        <authorList>
            <consortium name="International Citrus Genome Consortium"/>
            <person name="Gmitter F."/>
            <person name="Chen C."/>
            <person name="Farmerie W."/>
            <person name="Harkins T."/>
            <person name="Desany B."/>
            <person name="Mohiuddin M."/>
            <person name="Kodira C."/>
            <person name="Borodovsky M."/>
            <person name="Lomsadze A."/>
            <person name="Burns P."/>
            <person name="Jenkins J."/>
            <person name="Prochnik S."/>
            <person name="Shu S."/>
            <person name="Chapman J."/>
            <person name="Pitluck S."/>
            <person name="Schmutz J."/>
            <person name="Rokhsar D."/>
        </authorList>
    </citation>
    <scope>NUCLEOTIDE SEQUENCE</scope>
</reference>
<name>A0A067EXF0_CITSI</name>
<dbReference type="PROSITE" id="PS00113">
    <property type="entry name" value="ADENYLATE_KINASE"/>
    <property type="match status" value="1"/>
</dbReference>
<gene>
    <name evidence="9" type="ORF">CISIN_1g024067mg</name>
</gene>
<dbReference type="SMR" id="A0A067EXF0"/>
<evidence type="ECO:0000256" key="3">
    <source>
        <dbReference type="ARBA" id="ARBA00022679"/>
    </source>
</evidence>
<dbReference type="GO" id="GO:0005524">
    <property type="term" value="F:ATP binding"/>
    <property type="evidence" value="ECO:0007669"/>
    <property type="project" value="InterPro"/>
</dbReference>
<dbReference type="EC" id="2.7.4.3" evidence="2"/>
<sequence>MAGLSRLRAAAALQLRQIARSRAYGSAAAAQLQYDYDEECDLHGQASEPMLRLDSAGSPPRRGVQWVLIGDPGVKKHVYADNLSKLLEVPHISMGSLVRQELSPRSALYKQIANAVNEGKLVPEDVIFALLSKRLEEGYYRGESGFILDGIPRTRIQAVSLEFCYTMALAFLFLFLYGCCVIIGSVILNEQVDGSLCLTCPCNTGWLCRKFLIKLWMLI</sequence>
<evidence type="ECO:0000256" key="4">
    <source>
        <dbReference type="ARBA" id="ARBA00022741"/>
    </source>
</evidence>
<evidence type="ECO:0000256" key="6">
    <source>
        <dbReference type="ARBA" id="ARBA00031517"/>
    </source>
</evidence>
<dbReference type="AlphaFoldDB" id="A0A067EXF0"/>
<dbReference type="PRINTS" id="PR00094">
    <property type="entry name" value="ADENYLTKNASE"/>
</dbReference>
<protein>
    <recommendedName>
        <fullName evidence="2">adenylate kinase</fullName>
        <ecNumber evidence="2">2.7.4.3</ecNumber>
    </recommendedName>
    <alternativeName>
        <fullName evidence="6">ATP:AMP phosphotransferase</fullName>
    </alternativeName>
</protein>
<dbReference type="Proteomes" id="UP000027120">
    <property type="component" value="Unassembled WGS sequence"/>
</dbReference>
<keyword evidence="8" id="KW-0812">Transmembrane</keyword>
<dbReference type="InterPro" id="IPR000850">
    <property type="entry name" value="Adenylat/UMP-CMP_kin"/>
</dbReference>
<accession>A0A067EXF0</accession>
<organism evidence="9 10">
    <name type="scientific">Citrus sinensis</name>
    <name type="common">Sweet orange</name>
    <name type="synonym">Citrus aurantium var. sinensis</name>
    <dbReference type="NCBI Taxonomy" id="2711"/>
    <lineage>
        <taxon>Eukaryota</taxon>
        <taxon>Viridiplantae</taxon>
        <taxon>Streptophyta</taxon>
        <taxon>Embryophyta</taxon>
        <taxon>Tracheophyta</taxon>
        <taxon>Spermatophyta</taxon>
        <taxon>Magnoliopsida</taxon>
        <taxon>eudicotyledons</taxon>
        <taxon>Gunneridae</taxon>
        <taxon>Pentapetalae</taxon>
        <taxon>rosids</taxon>
        <taxon>malvids</taxon>
        <taxon>Sapindales</taxon>
        <taxon>Rutaceae</taxon>
        <taxon>Aurantioideae</taxon>
        <taxon>Citrus</taxon>
    </lineage>
</organism>
<dbReference type="EMBL" id="KK784982">
    <property type="protein sequence ID" value="KDO55626.1"/>
    <property type="molecule type" value="Genomic_DNA"/>
</dbReference>
<evidence type="ECO:0000256" key="5">
    <source>
        <dbReference type="ARBA" id="ARBA00022777"/>
    </source>
</evidence>
<proteinExistence type="inferred from homology"/>
<evidence type="ECO:0000313" key="10">
    <source>
        <dbReference type="Proteomes" id="UP000027120"/>
    </source>
</evidence>